<proteinExistence type="predicted"/>
<evidence type="ECO:0000313" key="2">
    <source>
        <dbReference type="Proteomes" id="UP000594261"/>
    </source>
</evidence>
<reference evidence="1" key="2">
    <citation type="submission" date="2021-01" db="UniProtKB">
        <authorList>
            <consortium name="EnsemblPlants"/>
        </authorList>
    </citation>
    <scope>IDENTIFICATION</scope>
</reference>
<sequence>MHCRLQWGSFTGMPQQGIKLYTYHHFKKSCIKMSIRLITSAALVGIRALTYPGLMANRRDGDHHNNDGGDDVNNPILTRAKFLNFRDENHQFWEKSQQIIGEIKQKIATLLARKLDFIHWLLVLEEYFNFWKICDEENVWLASNKLDDEAEEWWEDIQIDRKQRGKHPIRI</sequence>
<dbReference type="EnsemblPlants" id="QL04p069553:mrna">
    <property type="protein sequence ID" value="QL04p069553:mrna"/>
    <property type="gene ID" value="QL04p069553"/>
</dbReference>
<dbReference type="AlphaFoldDB" id="A0A7N2LHK2"/>
<name>A0A7N2LHK2_QUELO</name>
<dbReference type="EMBL" id="LRBV02000004">
    <property type="status" value="NOT_ANNOTATED_CDS"/>
    <property type="molecule type" value="Genomic_DNA"/>
</dbReference>
<dbReference type="Proteomes" id="UP000594261">
    <property type="component" value="Chromosome 4"/>
</dbReference>
<dbReference type="InParanoid" id="A0A7N2LHK2"/>
<evidence type="ECO:0000313" key="1">
    <source>
        <dbReference type="EnsemblPlants" id="QL04p069553:mrna"/>
    </source>
</evidence>
<protein>
    <submittedName>
        <fullName evidence="1">Uncharacterized protein</fullName>
    </submittedName>
</protein>
<organism evidence="1 2">
    <name type="scientific">Quercus lobata</name>
    <name type="common">Valley oak</name>
    <dbReference type="NCBI Taxonomy" id="97700"/>
    <lineage>
        <taxon>Eukaryota</taxon>
        <taxon>Viridiplantae</taxon>
        <taxon>Streptophyta</taxon>
        <taxon>Embryophyta</taxon>
        <taxon>Tracheophyta</taxon>
        <taxon>Spermatophyta</taxon>
        <taxon>Magnoliopsida</taxon>
        <taxon>eudicotyledons</taxon>
        <taxon>Gunneridae</taxon>
        <taxon>Pentapetalae</taxon>
        <taxon>rosids</taxon>
        <taxon>fabids</taxon>
        <taxon>Fagales</taxon>
        <taxon>Fagaceae</taxon>
        <taxon>Quercus</taxon>
    </lineage>
</organism>
<reference evidence="1 2" key="1">
    <citation type="journal article" date="2016" name="G3 (Bethesda)">
        <title>First Draft Assembly and Annotation of the Genome of a California Endemic Oak Quercus lobata Nee (Fagaceae).</title>
        <authorList>
            <person name="Sork V.L."/>
            <person name="Fitz-Gibbon S.T."/>
            <person name="Puiu D."/>
            <person name="Crepeau M."/>
            <person name="Gugger P.F."/>
            <person name="Sherman R."/>
            <person name="Stevens K."/>
            <person name="Langley C.H."/>
            <person name="Pellegrini M."/>
            <person name="Salzberg S.L."/>
        </authorList>
    </citation>
    <scope>NUCLEOTIDE SEQUENCE [LARGE SCALE GENOMIC DNA]</scope>
    <source>
        <strain evidence="1 2">cv. SW786</strain>
    </source>
</reference>
<accession>A0A7N2LHK2</accession>
<dbReference type="Gramene" id="QL04p069553:mrna">
    <property type="protein sequence ID" value="QL04p069553:mrna"/>
    <property type="gene ID" value="QL04p069553"/>
</dbReference>
<keyword evidence="2" id="KW-1185">Reference proteome</keyword>